<evidence type="ECO:0000313" key="1">
    <source>
        <dbReference type="EMBL" id="MEQ2245085.1"/>
    </source>
</evidence>
<gene>
    <name evidence="1" type="ORF">ILYODFUR_023852</name>
</gene>
<dbReference type="EMBL" id="JAHRIQ010072282">
    <property type="protein sequence ID" value="MEQ2245085.1"/>
    <property type="molecule type" value="Genomic_DNA"/>
</dbReference>
<organism evidence="1 2">
    <name type="scientific">Ilyodon furcidens</name>
    <name type="common">goldbreast splitfin</name>
    <dbReference type="NCBI Taxonomy" id="33524"/>
    <lineage>
        <taxon>Eukaryota</taxon>
        <taxon>Metazoa</taxon>
        <taxon>Chordata</taxon>
        <taxon>Craniata</taxon>
        <taxon>Vertebrata</taxon>
        <taxon>Euteleostomi</taxon>
        <taxon>Actinopterygii</taxon>
        <taxon>Neopterygii</taxon>
        <taxon>Teleostei</taxon>
        <taxon>Neoteleostei</taxon>
        <taxon>Acanthomorphata</taxon>
        <taxon>Ovalentaria</taxon>
        <taxon>Atherinomorphae</taxon>
        <taxon>Cyprinodontiformes</taxon>
        <taxon>Goodeidae</taxon>
        <taxon>Ilyodon</taxon>
    </lineage>
</organism>
<dbReference type="Proteomes" id="UP001482620">
    <property type="component" value="Unassembled WGS sequence"/>
</dbReference>
<reference evidence="1 2" key="1">
    <citation type="submission" date="2021-06" db="EMBL/GenBank/DDBJ databases">
        <authorList>
            <person name="Palmer J.M."/>
        </authorList>
    </citation>
    <scope>NUCLEOTIDE SEQUENCE [LARGE SCALE GENOMIC DNA]</scope>
    <source>
        <strain evidence="2">if_2019</strain>
        <tissue evidence="1">Muscle</tissue>
    </source>
</reference>
<accession>A0ABV0UIL5</accession>
<proteinExistence type="predicted"/>
<comment type="caution">
    <text evidence="1">The sequence shown here is derived from an EMBL/GenBank/DDBJ whole genome shotgun (WGS) entry which is preliminary data.</text>
</comment>
<name>A0ABV0UIL5_9TELE</name>
<keyword evidence="2" id="KW-1185">Reference proteome</keyword>
<sequence>MDAEFKHTQIKWYHVSVPKRIIVALRKSGQFSMPDMNAALHVLERNHVSSRWYPQQSMADRKRSKVSPHFSKCGADYARCNICDAKCKASGGKTSNLGRITERGPHGI</sequence>
<evidence type="ECO:0000313" key="2">
    <source>
        <dbReference type="Proteomes" id="UP001482620"/>
    </source>
</evidence>
<protein>
    <submittedName>
        <fullName evidence="1">Uncharacterized protein</fullName>
    </submittedName>
</protein>